<evidence type="ECO:0000313" key="8">
    <source>
        <dbReference type="EMBL" id="KAE9969014.1"/>
    </source>
</evidence>
<evidence type="ECO:0000256" key="7">
    <source>
        <dbReference type="SAM" id="Phobius"/>
    </source>
</evidence>
<reference evidence="8 9" key="1">
    <citation type="submission" date="2018-12" db="EMBL/GenBank/DDBJ databases">
        <title>Venturia inaequalis Genome Resource.</title>
        <authorList>
            <person name="Lichtner F.J."/>
        </authorList>
    </citation>
    <scope>NUCLEOTIDE SEQUENCE [LARGE SCALE GENOMIC DNA]</scope>
    <source>
        <strain evidence="8 9">120213</strain>
    </source>
</reference>
<dbReference type="PROSITE" id="PS01309">
    <property type="entry name" value="UPF0057"/>
    <property type="match status" value="1"/>
</dbReference>
<dbReference type="EMBL" id="WNWS01000382">
    <property type="protein sequence ID" value="KAE9969014.1"/>
    <property type="molecule type" value="Genomic_DNA"/>
</dbReference>
<keyword evidence="5 7" id="KW-0472">Membrane</keyword>
<feature type="compositionally biased region" description="Low complexity" evidence="6">
    <location>
        <begin position="186"/>
        <end position="195"/>
    </location>
</feature>
<evidence type="ECO:0000313" key="9">
    <source>
        <dbReference type="Proteomes" id="UP000447873"/>
    </source>
</evidence>
<comment type="similarity">
    <text evidence="2">Belongs to the UPF0057 (PMP3) family.</text>
</comment>
<evidence type="ECO:0000256" key="4">
    <source>
        <dbReference type="ARBA" id="ARBA00022989"/>
    </source>
</evidence>
<dbReference type="PANTHER" id="PTHR21659:SF42">
    <property type="entry name" value="UPF0057 MEMBRANE PROTEIN ZK632.10-RELATED"/>
    <property type="match status" value="1"/>
</dbReference>
<evidence type="ECO:0008006" key="10">
    <source>
        <dbReference type="Google" id="ProtNLM"/>
    </source>
</evidence>
<sequence>MVIPYSNKASNFKPRQPPLNYELEGCSTQFIDYDTISLLIRSSRPSYRLFPALNKYSRFGTDEMISTILLIIITLFIPPIGVFLVAGCGADLLINICLTLLGYFPGHIHAFYVEYVYYKRKEETRAGIIDTRPAPGVFSDRVNNGGKHRVRVGGEEGHVVPPQNVPQHYADPVANQQYPPQPPPNYGTVPVPGTK</sequence>
<feature type="region of interest" description="Disordered" evidence="6">
    <location>
        <begin position="171"/>
        <end position="195"/>
    </location>
</feature>
<dbReference type="AlphaFoldDB" id="A0A8H3UF56"/>
<comment type="caution">
    <text evidence="8">The sequence shown here is derived from an EMBL/GenBank/DDBJ whole genome shotgun (WGS) entry which is preliminary data.</text>
</comment>
<evidence type="ECO:0000256" key="2">
    <source>
        <dbReference type="ARBA" id="ARBA00009530"/>
    </source>
</evidence>
<organism evidence="8 9">
    <name type="scientific">Venturia inaequalis</name>
    <name type="common">Apple scab fungus</name>
    <dbReference type="NCBI Taxonomy" id="5025"/>
    <lineage>
        <taxon>Eukaryota</taxon>
        <taxon>Fungi</taxon>
        <taxon>Dikarya</taxon>
        <taxon>Ascomycota</taxon>
        <taxon>Pezizomycotina</taxon>
        <taxon>Dothideomycetes</taxon>
        <taxon>Pleosporomycetidae</taxon>
        <taxon>Venturiales</taxon>
        <taxon>Venturiaceae</taxon>
        <taxon>Venturia</taxon>
    </lineage>
</organism>
<name>A0A8H3UF56_VENIN</name>
<dbReference type="GO" id="GO:0016020">
    <property type="term" value="C:membrane"/>
    <property type="evidence" value="ECO:0007669"/>
    <property type="project" value="UniProtKB-SubCell"/>
</dbReference>
<dbReference type="Proteomes" id="UP000447873">
    <property type="component" value="Unassembled WGS sequence"/>
</dbReference>
<evidence type="ECO:0000256" key="5">
    <source>
        <dbReference type="ARBA" id="ARBA00023136"/>
    </source>
</evidence>
<dbReference type="InterPro" id="IPR000612">
    <property type="entry name" value="PMP3"/>
</dbReference>
<keyword evidence="4 7" id="KW-1133">Transmembrane helix</keyword>
<proteinExistence type="inferred from homology"/>
<dbReference type="Pfam" id="PF01679">
    <property type="entry name" value="Pmp3"/>
    <property type="match status" value="1"/>
</dbReference>
<feature type="transmembrane region" description="Helical" evidence="7">
    <location>
        <begin position="92"/>
        <end position="113"/>
    </location>
</feature>
<keyword evidence="3 7" id="KW-0812">Transmembrane</keyword>
<dbReference type="PANTHER" id="PTHR21659">
    <property type="entry name" value="HYDROPHOBIC PROTEIN RCI2 LOW TEMPERATURE AND SALT RESPONSIVE PROTEIN LTI6 -RELATED"/>
    <property type="match status" value="1"/>
</dbReference>
<gene>
    <name evidence="8" type="ORF">EG328_007129</name>
</gene>
<evidence type="ECO:0000256" key="3">
    <source>
        <dbReference type="ARBA" id="ARBA00022692"/>
    </source>
</evidence>
<evidence type="ECO:0000256" key="6">
    <source>
        <dbReference type="SAM" id="MobiDB-lite"/>
    </source>
</evidence>
<protein>
    <recommendedName>
        <fullName evidence="10">Stress response RCI peptide</fullName>
    </recommendedName>
</protein>
<comment type="subcellular location">
    <subcellularLocation>
        <location evidence="1">Membrane</location>
    </subcellularLocation>
</comment>
<feature type="transmembrane region" description="Helical" evidence="7">
    <location>
        <begin position="64"/>
        <end position="86"/>
    </location>
</feature>
<accession>A0A8H3UF56</accession>
<evidence type="ECO:0000256" key="1">
    <source>
        <dbReference type="ARBA" id="ARBA00004370"/>
    </source>
</evidence>